<evidence type="ECO:0000313" key="3">
    <source>
        <dbReference type="Proteomes" id="UP000258016"/>
    </source>
</evidence>
<accession>A0ABM6MA28</accession>
<feature type="signal peptide" evidence="1">
    <location>
        <begin position="1"/>
        <end position="25"/>
    </location>
</feature>
<protein>
    <recommendedName>
        <fullName evidence="4">Tetratrico peptide repeat group 5 domain-containing protein</fullName>
    </recommendedName>
</protein>
<proteinExistence type="predicted"/>
<keyword evidence="1" id="KW-0732">Signal</keyword>
<sequence>MHFAVRRHRSKYLAVFLATTALITAAPLQSAPIDASKLDDAALAAALGEARGRSKPLLCDELVPLTAEALKRAAAPANAETFAAGNAALWCAIEEKRYADASAAIEQTEAKLGRQEAFDRVAISLDSFLSRPEQAIARIDILAKTGGGEALTSIPPEVIYDLSRAATTAKRPDLKLALWSSIYSARSFGQLDPEVIGGTGINLLQAKADSGLLSDKDSDLADLVTNAGAYAALLSQRRYAPLWPHLEERAGDNLAEVLKLDVQINAERFKAAPNDTERFAGLIYSLLQSGNLKPAIDATEPFREDGMDYSEINEQIAWAINSMAIALRASDRPEEGLKALDALASLDPEQHSWVVNFAINHAAALAGEARHAEALASYDRAQPIAEKQGSPFARAIITGQRACSLHTLGRTDEAAAMLKALEAVRLDAVQGSIGSAMCVGRDDLAIAWALEALADDTHRPVAIAALQPRYMENTPPAWNDPEPNLLLAKSPELAAAFEKVARVVPERFAPLGGKPRLGPKPASSQP</sequence>
<dbReference type="Gene3D" id="1.25.40.10">
    <property type="entry name" value="Tetratricopeptide repeat domain"/>
    <property type="match status" value="1"/>
</dbReference>
<organism evidence="2 3">
    <name type="scientific">Blastomonas fulva</name>
    <dbReference type="NCBI Taxonomy" id="1550728"/>
    <lineage>
        <taxon>Bacteria</taxon>
        <taxon>Pseudomonadati</taxon>
        <taxon>Pseudomonadota</taxon>
        <taxon>Alphaproteobacteria</taxon>
        <taxon>Sphingomonadales</taxon>
        <taxon>Sphingomonadaceae</taxon>
        <taxon>Blastomonas</taxon>
    </lineage>
</organism>
<dbReference type="SUPFAM" id="SSF48452">
    <property type="entry name" value="TPR-like"/>
    <property type="match status" value="1"/>
</dbReference>
<dbReference type="RefSeq" id="WP_117352991.1">
    <property type="nucleotide sequence ID" value="NZ_CP020083.1"/>
</dbReference>
<dbReference type="EMBL" id="CP020083">
    <property type="protein sequence ID" value="ASR52817.1"/>
    <property type="molecule type" value="Genomic_DNA"/>
</dbReference>
<gene>
    <name evidence="2" type="ORF">B5J99_16230</name>
</gene>
<evidence type="ECO:0000313" key="2">
    <source>
        <dbReference type="EMBL" id="ASR52817.1"/>
    </source>
</evidence>
<keyword evidence="3" id="KW-1185">Reference proteome</keyword>
<evidence type="ECO:0000256" key="1">
    <source>
        <dbReference type="SAM" id="SignalP"/>
    </source>
</evidence>
<reference evidence="2 3" key="1">
    <citation type="submission" date="2017-03" db="EMBL/GenBank/DDBJ databases">
        <title>Complete genome sequence of Blastomonas fulva degrading microcsystin LR.</title>
        <authorList>
            <person name="Lee H.-g."/>
            <person name="Jin L."/>
            <person name="oh H.-M."/>
        </authorList>
    </citation>
    <scope>NUCLEOTIDE SEQUENCE [LARGE SCALE GENOMIC DNA]</scope>
    <source>
        <strain evidence="2 3">T2</strain>
    </source>
</reference>
<feature type="chain" id="PRO_5047083021" description="Tetratrico peptide repeat group 5 domain-containing protein" evidence="1">
    <location>
        <begin position="26"/>
        <end position="526"/>
    </location>
</feature>
<name>A0ABM6MA28_9SPHN</name>
<dbReference type="Proteomes" id="UP000258016">
    <property type="component" value="Chromosome"/>
</dbReference>
<dbReference type="InterPro" id="IPR011990">
    <property type="entry name" value="TPR-like_helical_dom_sf"/>
</dbReference>
<dbReference type="GeneID" id="303487138"/>
<evidence type="ECO:0008006" key="4">
    <source>
        <dbReference type="Google" id="ProtNLM"/>
    </source>
</evidence>